<feature type="compositionally biased region" description="Low complexity" evidence="1">
    <location>
        <begin position="65"/>
        <end position="98"/>
    </location>
</feature>
<dbReference type="Proteomes" id="UP000054217">
    <property type="component" value="Unassembled WGS sequence"/>
</dbReference>
<reference evidence="3" key="2">
    <citation type="submission" date="2015-01" db="EMBL/GenBank/DDBJ databases">
        <title>Evolutionary Origins and Diversification of the Mycorrhizal Mutualists.</title>
        <authorList>
            <consortium name="DOE Joint Genome Institute"/>
            <consortium name="Mycorrhizal Genomics Consortium"/>
            <person name="Kohler A."/>
            <person name="Kuo A."/>
            <person name="Nagy L.G."/>
            <person name="Floudas D."/>
            <person name="Copeland A."/>
            <person name="Barry K.W."/>
            <person name="Cichocki N."/>
            <person name="Veneault-Fourrey C."/>
            <person name="LaButti K."/>
            <person name="Lindquist E.A."/>
            <person name="Lipzen A."/>
            <person name="Lundell T."/>
            <person name="Morin E."/>
            <person name="Murat C."/>
            <person name="Riley R."/>
            <person name="Ohm R."/>
            <person name="Sun H."/>
            <person name="Tunlid A."/>
            <person name="Henrissat B."/>
            <person name="Grigoriev I.V."/>
            <person name="Hibbett D.S."/>
            <person name="Martin F."/>
        </authorList>
    </citation>
    <scope>NUCLEOTIDE SEQUENCE [LARGE SCALE GENOMIC DNA]</scope>
    <source>
        <strain evidence="3">Marx 270</strain>
    </source>
</reference>
<accession>A0A0C3P5R2</accession>
<reference evidence="2 3" key="1">
    <citation type="submission" date="2014-04" db="EMBL/GenBank/DDBJ databases">
        <authorList>
            <consortium name="DOE Joint Genome Institute"/>
            <person name="Kuo A."/>
            <person name="Kohler A."/>
            <person name="Costa M.D."/>
            <person name="Nagy L.G."/>
            <person name="Floudas D."/>
            <person name="Copeland A."/>
            <person name="Barry K.W."/>
            <person name="Cichocki N."/>
            <person name="Veneault-Fourrey C."/>
            <person name="LaButti K."/>
            <person name="Lindquist E.A."/>
            <person name="Lipzen A."/>
            <person name="Lundell T."/>
            <person name="Morin E."/>
            <person name="Murat C."/>
            <person name="Sun H."/>
            <person name="Tunlid A."/>
            <person name="Henrissat B."/>
            <person name="Grigoriev I.V."/>
            <person name="Hibbett D.S."/>
            <person name="Martin F."/>
            <person name="Nordberg H.P."/>
            <person name="Cantor M.N."/>
            <person name="Hua S.X."/>
        </authorList>
    </citation>
    <scope>NUCLEOTIDE SEQUENCE [LARGE SCALE GENOMIC DNA]</scope>
    <source>
        <strain evidence="2 3">Marx 270</strain>
    </source>
</reference>
<feature type="region of interest" description="Disordered" evidence="1">
    <location>
        <begin position="1"/>
        <end position="102"/>
    </location>
</feature>
<dbReference type="HOGENOM" id="CLU_994391_0_0_1"/>
<organism evidence="2 3">
    <name type="scientific">Pisolithus tinctorius Marx 270</name>
    <dbReference type="NCBI Taxonomy" id="870435"/>
    <lineage>
        <taxon>Eukaryota</taxon>
        <taxon>Fungi</taxon>
        <taxon>Dikarya</taxon>
        <taxon>Basidiomycota</taxon>
        <taxon>Agaricomycotina</taxon>
        <taxon>Agaricomycetes</taxon>
        <taxon>Agaricomycetidae</taxon>
        <taxon>Boletales</taxon>
        <taxon>Sclerodermatineae</taxon>
        <taxon>Pisolithaceae</taxon>
        <taxon>Pisolithus</taxon>
    </lineage>
</organism>
<feature type="compositionally biased region" description="Basic and acidic residues" evidence="1">
    <location>
        <begin position="233"/>
        <end position="244"/>
    </location>
</feature>
<sequence>MPHLDDRPRSGSVGLPSPKLPPSGQASPVSDRIMLDNLQLTPTLPPTKIKSKVSNLAKLTNSNDASSSSSSPPWVTTRPVTRTRAPSLTSSISLHTPSSSPPTNPMFYPITTAAPAANPHRYNVSRPVQSPIRNQQVYCPAQDTPPKKLPSFPKVDPASIPLPPHSPPISALSLSSKSSVSHISETNVPLAGNTNSITVGSHGRARSVDWRGAAGSSATQPNAVFPGTPIGARKHESDVESADESERHLRAEAKTKRKVCNVLRALHAIHRSCCLPLPGR</sequence>
<dbReference type="EMBL" id="KN831957">
    <property type="protein sequence ID" value="KIO08550.1"/>
    <property type="molecule type" value="Genomic_DNA"/>
</dbReference>
<protein>
    <submittedName>
        <fullName evidence="2">Uncharacterized protein</fullName>
    </submittedName>
</protein>
<evidence type="ECO:0000256" key="1">
    <source>
        <dbReference type="SAM" id="MobiDB-lite"/>
    </source>
</evidence>
<proteinExistence type="predicted"/>
<evidence type="ECO:0000313" key="2">
    <source>
        <dbReference type="EMBL" id="KIO08550.1"/>
    </source>
</evidence>
<dbReference type="AlphaFoldDB" id="A0A0C3P5R2"/>
<dbReference type="OrthoDB" id="2555519at2759"/>
<gene>
    <name evidence="2" type="ORF">M404DRAFT_364096</name>
</gene>
<evidence type="ECO:0000313" key="3">
    <source>
        <dbReference type="Proteomes" id="UP000054217"/>
    </source>
</evidence>
<dbReference type="STRING" id="870435.A0A0C3P5R2"/>
<name>A0A0C3P5R2_PISTI</name>
<feature type="compositionally biased region" description="Polar residues" evidence="1">
    <location>
        <begin position="52"/>
        <end position="64"/>
    </location>
</feature>
<keyword evidence="3" id="KW-1185">Reference proteome</keyword>
<feature type="region of interest" description="Disordered" evidence="1">
    <location>
        <begin position="211"/>
        <end position="244"/>
    </location>
</feature>
<dbReference type="InParanoid" id="A0A0C3P5R2"/>